<sequence>MNCLRVIDDLRHWRYFAVSTRARTGEQSDCRHVTRSNARRIGRPHSRRARMSTAAGRAAPSAQAGADGVSRRDIAALVYNYLRSNGFAQAAKQFRTDADPLLAPFRNRVPTGVVGLEHIVGEYVAARTRDAARRAAMEANPLARRMYEQLDDYAMTTAGIAPPAHARTYPGPPTRRHHLPSDDDAAFPAAAAAQRGRGPRPILPAPTREERERMAAAAAAAASARAHAAAGAGPNPSVQIHPNPNPNANPNANSPRRRKPTTAPPRVTTAEPPMGSLMDDVLPEEGGGWRPYELPRELSDARVQERLAEYIVGVVRGGGGIDAGSPGGWGGSGGLGTLGGSGAALGVGVGGVGVVDGASSSPGAARAGAAERGVHLTDRDVEELTSQLWDDAELGALLAPLLGPAGGGERNPRVGGGTLTLGGGTTSAGPSPLGARGRTAGGTVGGGRVGVYSRGGVEGDAFADPPAPAAVAHRVGSKRRKGIAPAKSRAVPSGGANLPPELRGVDLDNLLDGIEY</sequence>
<feature type="compositionally biased region" description="Basic residues" evidence="1">
    <location>
        <begin position="38"/>
        <end position="50"/>
    </location>
</feature>
<dbReference type="AlphaFoldDB" id="C1FIL9"/>
<gene>
    <name evidence="2" type="ORF">MICPUN_63300</name>
</gene>
<feature type="region of interest" description="Disordered" evidence="1">
    <location>
        <begin position="38"/>
        <end position="65"/>
    </location>
</feature>
<feature type="compositionally biased region" description="Low complexity" evidence="1">
    <location>
        <begin position="215"/>
        <end position="232"/>
    </location>
</feature>
<feature type="region of interest" description="Disordered" evidence="1">
    <location>
        <begin position="162"/>
        <end position="288"/>
    </location>
</feature>
<dbReference type="InParanoid" id="C1FIL9"/>
<dbReference type="PROSITE" id="PS50896">
    <property type="entry name" value="LISH"/>
    <property type="match status" value="1"/>
</dbReference>
<evidence type="ECO:0000313" key="3">
    <source>
        <dbReference type="Proteomes" id="UP000002009"/>
    </source>
</evidence>
<organism evidence="2 3">
    <name type="scientific">Micromonas commoda (strain RCC299 / NOUM17 / CCMP2709)</name>
    <name type="common">Picoplanktonic green alga</name>
    <dbReference type="NCBI Taxonomy" id="296587"/>
    <lineage>
        <taxon>Eukaryota</taxon>
        <taxon>Viridiplantae</taxon>
        <taxon>Chlorophyta</taxon>
        <taxon>Mamiellophyceae</taxon>
        <taxon>Mamiellales</taxon>
        <taxon>Mamiellaceae</taxon>
        <taxon>Micromonas</taxon>
    </lineage>
</organism>
<protein>
    <submittedName>
        <fullName evidence="2">Uncharacterized protein</fullName>
    </submittedName>
</protein>
<dbReference type="OMA" id="WELPREL"/>
<dbReference type="GeneID" id="8247821"/>
<feature type="compositionally biased region" description="Low complexity" evidence="1">
    <location>
        <begin position="54"/>
        <end position="65"/>
    </location>
</feature>
<name>C1FIL9_MICCC</name>
<dbReference type="KEGG" id="mis:MICPUN_63300"/>
<dbReference type="Proteomes" id="UP000002009">
    <property type="component" value="Chromosome 12"/>
</dbReference>
<dbReference type="EMBL" id="CP001577">
    <property type="protein sequence ID" value="ACO70193.1"/>
    <property type="molecule type" value="Genomic_DNA"/>
</dbReference>
<dbReference type="RefSeq" id="XP_002508935.1">
    <property type="nucleotide sequence ID" value="XM_002508889.1"/>
</dbReference>
<feature type="compositionally biased region" description="Low complexity" evidence="1">
    <location>
        <begin position="264"/>
        <end position="273"/>
    </location>
</feature>
<accession>C1FIL9</accession>
<evidence type="ECO:0000313" key="2">
    <source>
        <dbReference type="EMBL" id="ACO70193.1"/>
    </source>
</evidence>
<proteinExistence type="predicted"/>
<feature type="region of interest" description="Disordered" evidence="1">
    <location>
        <begin position="477"/>
        <end position="503"/>
    </location>
</feature>
<dbReference type="InterPro" id="IPR006594">
    <property type="entry name" value="LisH"/>
</dbReference>
<feature type="compositionally biased region" description="Low complexity" evidence="1">
    <location>
        <begin position="427"/>
        <end position="438"/>
    </location>
</feature>
<evidence type="ECO:0000256" key="1">
    <source>
        <dbReference type="SAM" id="MobiDB-lite"/>
    </source>
</evidence>
<keyword evidence="3" id="KW-1185">Reference proteome</keyword>
<feature type="region of interest" description="Disordered" evidence="1">
    <location>
        <begin position="422"/>
        <end position="442"/>
    </location>
</feature>
<reference evidence="2 3" key="1">
    <citation type="journal article" date="2009" name="Science">
        <title>Green evolution and dynamic adaptations revealed by genomes of the marine picoeukaryotes Micromonas.</title>
        <authorList>
            <person name="Worden A.Z."/>
            <person name="Lee J.H."/>
            <person name="Mock T."/>
            <person name="Rouze P."/>
            <person name="Simmons M.P."/>
            <person name="Aerts A.L."/>
            <person name="Allen A.E."/>
            <person name="Cuvelier M.L."/>
            <person name="Derelle E."/>
            <person name="Everett M.V."/>
            <person name="Foulon E."/>
            <person name="Grimwood J."/>
            <person name="Gundlach H."/>
            <person name="Henrissat B."/>
            <person name="Napoli C."/>
            <person name="McDonald S.M."/>
            <person name="Parker M.S."/>
            <person name="Rombauts S."/>
            <person name="Salamov A."/>
            <person name="Von Dassow P."/>
            <person name="Badger J.H."/>
            <person name="Coutinho P.M."/>
            <person name="Demir E."/>
            <person name="Dubchak I."/>
            <person name="Gentemann C."/>
            <person name="Eikrem W."/>
            <person name="Gready J.E."/>
            <person name="John U."/>
            <person name="Lanier W."/>
            <person name="Lindquist E.A."/>
            <person name="Lucas S."/>
            <person name="Mayer K.F."/>
            <person name="Moreau H."/>
            <person name="Not F."/>
            <person name="Otillar R."/>
            <person name="Panaud O."/>
            <person name="Pangilinan J."/>
            <person name="Paulsen I."/>
            <person name="Piegu B."/>
            <person name="Poliakov A."/>
            <person name="Robbens S."/>
            <person name="Schmutz J."/>
            <person name="Toulza E."/>
            <person name="Wyss T."/>
            <person name="Zelensky A."/>
            <person name="Zhou K."/>
            <person name="Armbrust E.V."/>
            <person name="Bhattacharya D."/>
            <person name="Goodenough U.W."/>
            <person name="Van de Peer Y."/>
            <person name="Grigoriev I.V."/>
        </authorList>
    </citation>
    <scope>NUCLEOTIDE SEQUENCE [LARGE SCALE GENOMIC DNA]</scope>
    <source>
        <strain evidence="3">RCC299 / NOUM17</strain>
    </source>
</reference>